<feature type="compositionally biased region" description="Gly residues" evidence="1">
    <location>
        <begin position="149"/>
        <end position="160"/>
    </location>
</feature>
<keyword evidence="2" id="KW-0472">Membrane</keyword>
<organism evidence="3 4">
    <name type="scientific">Terrabacter ginsenosidimutans</name>
    <dbReference type="NCBI Taxonomy" id="490575"/>
    <lineage>
        <taxon>Bacteria</taxon>
        <taxon>Bacillati</taxon>
        <taxon>Actinomycetota</taxon>
        <taxon>Actinomycetes</taxon>
        <taxon>Micrococcales</taxon>
        <taxon>Intrasporangiaceae</taxon>
        <taxon>Terrabacter</taxon>
    </lineage>
</organism>
<dbReference type="EMBL" id="BAABDC010000002">
    <property type="protein sequence ID" value="GAA3698696.1"/>
    <property type="molecule type" value="Genomic_DNA"/>
</dbReference>
<dbReference type="Proteomes" id="UP001501468">
    <property type="component" value="Unassembled WGS sequence"/>
</dbReference>
<gene>
    <name evidence="3" type="ORF">GCM10022399_13930</name>
</gene>
<evidence type="ECO:0000313" key="4">
    <source>
        <dbReference type="Proteomes" id="UP001501468"/>
    </source>
</evidence>
<feature type="transmembrane region" description="Helical" evidence="2">
    <location>
        <begin position="50"/>
        <end position="69"/>
    </location>
</feature>
<evidence type="ECO:0000313" key="3">
    <source>
        <dbReference type="EMBL" id="GAA3698696.1"/>
    </source>
</evidence>
<name>A0ABP7CZR9_9MICO</name>
<proteinExistence type="predicted"/>
<dbReference type="RefSeq" id="WP_344943526.1">
    <property type="nucleotide sequence ID" value="NZ_BAABDC010000002.1"/>
</dbReference>
<accession>A0ABP7CZR9</accession>
<evidence type="ECO:0008006" key="5">
    <source>
        <dbReference type="Google" id="ProtNLM"/>
    </source>
</evidence>
<feature type="transmembrane region" description="Helical" evidence="2">
    <location>
        <begin position="20"/>
        <end position="38"/>
    </location>
</feature>
<comment type="caution">
    <text evidence="3">The sequence shown here is derived from an EMBL/GenBank/DDBJ whole genome shotgun (WGS) entry which is preliminary data.</text>
</comment>
<protein>
    <recommendedName>
        <fullName evidence="5">Integral membrane protein</fullName>
    </recommendedName>
</protein>
<evidence type="ECO:0000256" key="1">
    <source>
        <dbReference type="SAM" id="MobiDB-lite"/>
    </source>
</evidence>
<evidence type="ECO:0000256" key="2">
    <source>
        <dbReference type="SAM" id="Phobius"/>
    </source>
</evidence>
<feature type="transmembrane region" description="Helical" evidence="2">
    <location>
        <begin position="104"/>
        <end position="123"/>
    </location>
</feature>
<feature type="region of interest" description="Disordered" evidence="1">
    <location>
        <begin position="125"/>
        <end position="160"/>
    </location>
</feature>
<keyword evidence="4" id="KW-1185">Reference proteome</keyword>
<reference evidence="4" key="1">
    <citation type="journal article" date="2019" name="Int. J. Syst. Evol. Microbiol.">
        <title>The Global Catalogue of Microorganisms (GCM) 10K type strain sequencing project: providing services to taxonomists for standard genome sequencing and annotation.</title>
        <authorList>
            <consortium name="The Broad Institute Genomics Platform"/>
            <consortium name="The Broad Institute Genome Sequencing Center for Infectious Disease"/>
            <person name="Wu L."/>
            <person name="Ma J."/>
        </authorList>
    </citation>
    <scope>NUCLEOTIDE SEQUENCE [LARGE SCALE GENOMIC DNA]</scope>
    <source>
        <strain evidence="4">JCM 17125</strain>
    </source>
</reference>
<keyword evidence="2" id="KW-0812">Transmembrane</keyword>
<keyword evidence="2" id="KW-1133">Transmembrane helix</keyword>
<sequence length="160" mass="16336">MTDSTSPTREVRGSHRAAGLLTLLEAIAVLGFAAFYVYEMVTGATEDLTRAATSGALILVFGVALLALARGWSHAADWPRTPTVLWNALLLPVAWSLHESGRTPVALAVALVAIASIGAAVSAPGRRDGLGDPQTGSDNADHADNADTDGGGHAGPGRVS</sequence>